<dbReference type="RefSeq" id="WP_197010292.1">
    <property type="nucleotide sequence ID" value="NZ_BAABES010000006.1"/>
</dbReference>
<sequence length="55" mass="6458">MGPSRTPGCRFEAATRSAMFRRRVTGAGLCWQRPRDQERRRRHPATSLYRRVGRV</sequence>
<feature type="region of interest" description="Disordered" evidence="1">
    <location>
        <begin position="34"/>
        <end position="55"/>
    </location>
</feature>
<accession>A0A931DF19</accession>
<organism evidence="2 3">
    <name type="scientific">Actinomadura viridis</name>
    <dbReference type="NCBI Taxonomy" id="58110"/>
    <lineage>
        <taxon>Bacteria</taxon>
        <taxon>Bacillati</taxon>
        <taxon>Actinomycetota</taxon>
        <taxon>Actinomycetes</taxon>
        <taxon>Streptosporangiales</taxon>
        <taxon>Thermomonosporaceae</taxon>
        <taxon>Actinomadura</taxon>
    </lineage>
</organism>
<keyword evidence="3" id="KW-1185">Reference proteome</keyword>
<name>A0A931DF19_9ACTN</name>
<evidence type="ECO:0000313" key="3">
    <source>
        <dbReference type="Proteomes" id="UP000614047"/>
    </source>
</evidence>
<dbReference type="AlphaFoldDB" id="A0A931DF19"/>
<proteinExistence type="predicted"/>
<evidence type="ECO:0000256" key="1">
    <source>
        <dbReference type="SAM" id="MobiDB-lite"/>
    </source>
</evidence>
<dbReference type="Proteomes" id="UP000614047">
    <property type="component" value="Unassembled WGS sequence"/>
</dbReference>
<gene>
    <name evidence="2" type="ORF">IW256_001546</name>
</gene>
<reference evidence="2" key="1">
    <citation type="submission" date="2020-11" db="EMBL/GenBank/DDBJ databases">
        <title>Sequencing the genomes of 1000 actinobacteria strains.</title>
        <authorList>
            <person name="Klenk H.-P."/>
        </authorList>
    </citation>
    <scope>NUCLEOTIDE SEQUENCE</scope>
    <source>
        <strain evidence="2">DSM 43175</strain>
    </source>
</reference>
<dbReference type="EMBL" id="JADOUA010000001">
    <property type="protein sequence ID" value="MBG6087433.1"/>
    <property type="molecule type" value="Genomic_DNA"/>
</dbReference>
<evidence type="ECO:0000313" key="2">
    <source>
        <dbReference type="EMBL" id="MBG6087433.1"/>
    </source>
</evidence>
<protein>
    <submittedName>
        <fullName evidence="2">Uncharacterized protein</fullName>
    </submittedName>
</protein>
<comment type="caution">
    <text evidence="2">The sequence shown here is derived from an EMBL/GenBank/DDBJ whole genome shotgun (WGS) entry which is preliminary data.</text>
</comment>